<evidence type="ECO:0000256" key="4">
    <source>
        <dbReference type="SAM" id="Coils"/>
    </source>
</evidence>
<gene>
    <name evidence="7" type="ORF">QTP70_030260</name>
</gene>
<dbReference type="CDD" id="cd01852">
    <property type="entry name" value="AIG1"/>
    <property type="match status" value="1"/>
</dbReference>
<keyword evidence="8" id="KW-1185">Reference proteome</keyword>
<feature type="coiled-coil region" evidence="4">
    <location>
        <begin position="150"/>
        <end position="177"/>
    </location>
</feature>
<keyword evidence="3" id="KW-0342">GTP-binding</keyword>
<feature type="region of interest" description="Disordered" evidence="5">
    <location>
        <begin position="627"/>
        <end position="750"/>
    </location>
</feature>
<feature type="domain" description="AIG1-type G" evidence="6">
    <location>
        <begin position="179"/>
        <end position="380"/>
    </location>
</feature>
<keyword evidence="4" id="KW-0175">Coiled coil</keyword>
<dbReference type="AlphaFoldDB" id="A0AAE0PUQ7"/>
<dbReference type="Gene3D" id="3.40.50.300">
    <property type="entry name" value="P-loop containing nucleotide triphosphate hydrolases"/>
    <property type="match status" value="2"/>
</dbReference>
<dbReference type="InterPro" id="IPR045058">
    <property type="entry name" value="GIMA/IAN/Toc"/>
</dbReference>
<evidence type="ECO:0000259" key="6">
    <source>
        <dbReference type="PROSITE" id="PS51720"/>
    </source>
</evidence>
<comment type="caution">
    <text evidence="7">The sequence shown here is derived from an EMBL/GenBank/DDBJ whole genome shotgun (WGS) entry which is preliminary data.</text>
</comment>
<name>A0AAE0PUQ7_9TELE</name>
<dbReference type="PANTHER" id="PTHR10903:SF188">
    <property type="entry name" value="GTPASE IMAP FAMILY MEMBER 2-LIKE-RELATED"/>
    <property type="match status" value="1"/>
</dbReference>
<dbReference type="Pfam" id="PF04548">
    <property type="entry name" value="AIG1"/>
    <property type="match status" value="2"/>
</dbReference>
<proteinExistence type="inferred from homology"/>
<dbReference type="Proteomes" id="UP001274896">
    <property type="component" value="Unassembled WGS sequence"/>
</dbReference>
<dbReference type="PANTHER" id="PTHR10903">
    <property type="entry name" value="GTPASE, IMAP FAMILY MEMBER-RELATED"/>
    <property type="match status" value="1"/>
</dbReference>
<sequence>MSVNKEEVSGHQITLVELPALYNTQLSEQEVMCQAFQCVSVCDPGVHAFFIIIPEGPLTDEDKTEIEMFQRIFSSRVNDHTIFIIKQQSSKKKLDKDLQAFIQTYGGKYEICSSKINAKNLLPYVKDLLKQNNNHQYTMAMYAQAQVEAQLEYKHKNENLQQQLSELKRNQTQDLSKSSDTLRIVLLGKTGVGKSASGNTILGKQVFKEIPSFQSVTTVCQKETAEVRGRQITVIDTPGLFDTNIDNDETRKEIVKCISMAAPGPHVFLLVLKIGDRFTQEEREAVKIIKKTFGKTSNMYTIILFTRGDDLKGHSLEQYIDTAGPDLNTLLSSCGRRYHVLNNNNKSSHTQVSTLLGKIDSMVKVNRGRCYTNEMFQKVEEALEEEKERILKEREEQIEREKEELRIKHEAEMENMRREMQKQKERQDAEQRQKEEEFKQREKEIKRERTEMEQNLREDFRRRREEDDLRMKEWSQEINREREENRKQWERQREEDQKRRDQEEKERRRREEEWNEQQREEKEKFEREKEEMKYIKEEELKKQQKEYEQKAAEEDRRIRDLEEKIKTAEESKKKELQDLKLSHQQEREQRMKREEEKRKEQQKLWEKRIAEEEEKWSLEQKRKEMDYAWKRQKEKEERDLKEKERKEKEEQERRRIENEANEKIRKMEEQLKEQREQDERERKKKDEEHKKEMEEKLQKQLEDFRKEKEEEERKHSEEKERNLDFIREQQEKQMETLKRETEQAARTQAEEEFAKKLDEEVKEAKKEGFEEGCAAVQAKRTGPGRAVDGLIKRICGGKEKKKKERKLD</sequence>
<dbReference type="SUPFAM" id="SSF52540">
    <property type="entry name" value="P-loop containing nucleoside triphosphate hydrolases"/>
    <property type="match status" value="1"/>
</dbReference>
<dbReference type="InterPro" id="IPR006703">
    <property type="entry name" value="G_AIG1"/>
</dbReference>
<evidence type="ECO:0000256" key="5">
    <source>
        <dbReference type="SAM" id="MobiDB-lite"/>
    </source>
</evidence>
<protein>
    <recommendedName>
        <fullName evidence="6">AIG1-type G domain-containing protein</fullName>
    </recommendedName>
</protein>
<evidence type="ECO:0000256" key="2">
    <source>
        <dbReference type="ARBA" id="ARBA00022741"/>
    </source>
</evidence>
<dbReference type="PROSITE" id="PS51720">
    <property type="entry name" value="G_AIG1"/>
    <property type="match status" value="1"/>
</dbReference>
<evidence type="ECO:0000256" key="1">
    <source>
        <dbReference type="ARBA" id="ARBA00008535"/>
    </source>
</evidence>
<dbReference type="EMBL" id="JAUCMX010000028">
    <property type="protein sequence ID" value="KAK3508466.1"/>
    <property type="molecule type" value="Genomic_DNA"/>
</dbReference>
<accession>A0AAE0PUQ7</accession>
<dbReference type="GO" id="GO:0005525">
    <property type="term" value="F:GTP binding"/>
    <property type="evidence" value="ECO:0007669"/>
    <property type="project" value="UniProtKB-KW"/>
</dbReference>
<feature type="region of interest" description="Disordered" evidence="5">
    <location>
        <begin position="770"/>
        <end position="793"/>
    </location>
</feature>
<comment type="similarity">
    <text evidence="1">Belongs to the TRAFAC class TrmE-Era-EngA-EngB-Septin-like GTPase superfamily. AIG1/Toc34/Toc159-like paraseptin GTPase family. IAN subfamily.</text>
</comment>
<organism evidence="7 8">
    <name type="scientific">Hemibagrus guttatus</name>
    <dbReference type="NCBI Taxonomy" id="175788"/>
    <lineage>
        <taxon>Eukaryota</taxon>
        <taxon>Metazoa</taxon>
        <taxon>Chordata</taxon>
        <taxon>Craniata</taxon>
        <taxon>Vertebrata</taxon>
        <taxon>Euteleostomi</taxon>
        <taxon>Actinopterygii</taxon>
        <taxon>Neopterygii</taxon>
        <taxon>Teleostei</taxon>
        <taxon>Ostariophysi</taxon>
        <taxon>Siluriformes</taxon>
        <taxon>Bagridae</taxon>
        <taxon>Hemibagrus</taxon>
    </lineage>
</organism>
<evidence type="ECO:0000313" key="8">
    <source>
        <dbReference type="Proteomes" id="UP001274896"/>
    </source>
</evidence>
<evidence type="ECO:0000256" key="3">
    <source>
        <dbReference type="ARBA" id="ARBA00023134"/>
    </source>
</evidence>
<feature type="region of interest" description="Disordered" evidence="5">
    <location>
        <begin position="405"/>
        <end position="600"/>
    </location>
</feature>
<evidence type="ECO:0000313" key="7">
    <source>
        <dbReference type="EMBL" id="KAK3508466.1"/>
    </source>
</evidence>
<keyword evidence="2" id="KW-0547">Nucleotide-binding</keyword>
<dbReference type="InterPro" id="IPR027417">
    <property type="entry name" value="P-loop_NTPase"/>
</dbReference>
<reference evidence="7" key="1">
    <citation type="submission" date="2023-06" db="EMBL/GenBank/DDBJ databases">
        <title>Male Hemibagrus guttatus genome.</title>
        <authorList>
            <person name="Bian C."/>
        </authorList>
    </citation>
    <scope>NUCLEOTIDE SEQUENCE</scope>
    <source>
        <strain evidence="7">Male_cb2023</strain>
        <tissue evidence="7">Muscle</tissue>
    </source>
</reference>
<dbReference type="FunFam" id="3.40.50.300:FF:000366">
    <property type="entry name" value="GTPase, IMAP family member 2"/>
    <property type="match status" value="1"/>
</dbReference>